<comment type="caution">
    <text evidence="2">The sequence shown here is derived from an EMBL/GenBank/DDBJ whole genome shotgun (WGS) entry which is preliminary data.</text>
</comment>
<gene>
    <name evidence="2" type="ORF">FVE85_8910</name>
</gene>
<evidence type="ECO:0000313" key="2">
    <source>
        <dbReference type="EMBL" id="KAA8490396.1"/>
    </source>
</evidence>
<accession>A0A5J4YFV3</accession>
<dbReference type="EMBL" id="VRMN01000029">
    <property type="protein sequence ID" value="KAA8490396.1"/>
    <property type="molecule type" value="Genomic_DNA"/>
</dbReference>
<reference evidence="3" key="1">
    <citation type="journal article" date="2019" name="Nat. Commun.">
        <title>Expansion of phycobilisome linker gene families in mesophilic red algae.</title>
        <authorList>
            <person name="Lee J."/>
            <person name="Kim D."/>
            <person name="Bhattacharya D."/>
            <person name="Yoon H.S."/>
        </authorList>
    </citation>
    <scope>NUCLEOTIDE SEQUENCE [LARGE SCALE GENOMIC DNA]</scope>
    <source>
        <strain evidence="3">CCMP 1328</strain>
    </source>
</reference>
<evidence type="ECO:0000256" key="1">
    <source>
        <dbReference type="SAM" id="MobiDB-lite"/>
    </source>
</evidence>
<name>A0A5J4YFV3_PORPP</name>
<evidence type="ECO:0000313" key="3">
    <source>
        <dbReference type="Proteomes" id="UP000324585"/>
    </source>
</evidence>
<feature type="compositionally biased region" description="Basic and acidic residues" evidence="1">
    <location>
        <begin position="61"/>
        <end position="73"/>
    </location>
</feature>
<dbReference type="AlphaFoldDB" id="A0A5J4YFV3"/>
<proteinExistence type="predicted"/>
<sequence length="73" mass="8053">MGPLESSGAVPLRELHPLTISSAPHDAYPSFRIQACGPWKRALRDMTIEMQGKRAPSLRTVRIDDPCGEGHQD</sequence>
<organism evidence="2 3">
    <name type="scientific">Porphyridium purpureum</name>
    <name type="common">Red alga</name>
    <name type="synonym">Porphyridium cruentum</name>
    <dbReference type="NCBI Taxonomy" id="35688"/>
    <lineage>
        <taxon>Eukaryota</taxon>
        <taxon>Rhodophyta</taxon>
        <taxon>Bangiophyceae</taxon>
        <taxon>Porphyridiales</taxon>
        <taxon>Porphyridiaceae</taxon>
        <taxon>Porphyridium</taxon>
    </lineage>
</organism>
<feature type="region of interest" description="Disordered" evidence="1">
    <location>
        <begin position="53"/>
        <end position="73"/>
    </location>
</feature>
<dbReference type="Proteomes" id="UP000324585">
    <property type="component" value="Unassembled WGS sequence"/>
</dbReference>
<protein>
    <submittedName>
        <fullName evidence="2">Dual oxidase 1</fullName>
    </submittedName>
</protein>
<keyword evidence="3" id="KW-1185">Reference proteome</keyword>